<dbReference type="KEGG" id="bkw:BkAM31D_17670"/>
<reference evidence="2 3" key="1">
    <citation type="submission" date="2017-04" db="EMBL/GenBank/DDBJ databases">
        <title>Bacillus krulwichiae AM31D Genome sequencing and assembly.</title>
        <authorList>
            <person name="Krulwich T.A."/>
            <person name="Anastor L."/>
            <person name="Ehrlich R."/>
            <person name="Ehrlich G.D."/>
            <person name="Janto B."/>
        </authorList>
    </citation>
    <scope>NUCLEOTIDE SEQUENCE [LARGE SCALE GENOMIC DNA]</scope>
    <source>
        <strain evidence="2 3">AM31D</strain>
    </source>
</reference>
<dbReference type="EMBL" id="CP020814">
    <property type="protein sequence ID" value="ARK31519.1"/>
    <property type="molecule type" value="Genomic_DNA"/>
</dbReference>
<name>A0A1X9MDJ7_9BACI</name>
<evidence type="ECO:0000313" key="3">
    <source>
        <dbReference type="Proteomes" id="UP000193006"/>
    </source>
</evidence>
<dbReference type="Proteomes" id="UP000193006">
    <property type="component" value="Chromosome"/>
</dbReference>
<organism evidence="2 3">
    <name type="scientific">Halalkalibacter krulwichiae</name>
    <dbReference type="NCBI Taxonomy" id="199441"/>
    <lineage>
        <taxon>Bacteria</taxon>
        <taxon>Bacillati</taxon>
        <taxon>Bacillota</taxon>
        <taxon>Bacilli</taxon>
        <taxon>Bacillales</taxon>
        <taxon>Bacillaceae</taxon>
        <taxon>Halalkalibacter</taxon>
    </lineage>
</organism>
<feature type="region of interest" description="Disordered" evidence="1">
    <location>
        <begin position="15"/>
        <end position="36"/>
    </location>
</feature>
<accession>A0A1X9MDJ7</accession>
<gene>
    <name evidence="2" type="ORF">BkAM31D_17670</name>
</gene>
<dbReference type="AlphaFoldDB" id="A0A1X9MDJ7"/>
<sequence length="62" mass="7622">MKKLKKPFDEYWHSKKTRKPDLITPEATIESEDDEPYTQFKKMLQHEANRRWNAEVQSEKER</sequence>
<evidence type="ECO:0000313" key="2">
    <source>
        <dbReference type="EMBL" id="ARK31519.1"/>
    </source>
</evidence>
<keyword evidence="3" id="KW-1185">Reference proteome</keyword>
<dbReference type="STRING" id="199441.BkAM31D_17670"/>
<proteinExistence type="predicted"/>
<dbReference type="RefSeq" id="WP_066152920.1">
    <property type="nucleotide sequence ID" value="NZ_CP020814.1"/>
</dbReference>
<evidence type="ECO:0000256" key="1">
    <source>
        <dbReference type="SAM" id="MobiDB-lite"/>
    </source>
</evidence>
<protein>
    <submittedName>
        <fullName evidence="2">Uncharacterized protein</fullName>
    </submittedName>
</protein>